<evidence type="ECO:0000259" key="9">
    <source>
        <dbReference type="PROSITE" id="PS50048"/>
    </source>
</evidence>
<dbReference type="SMART" id="SM00906">
    <property type="entry name" value="Fungal_trans"/>
    <property type="match status" value="1"/>
</dbReference>
<sequence>MSNDPSVRRILPQDSQNSQMTGAFSFAPPTYQQPRETQKNYVFVDEHNRHKRLKVMRACEGCRRRKIKCDAATNNTWPCSACIRLKLHCVRPNGYDGSAEPQVYEPPRPQYEVPHMQDGYRQQVPQPPPDQQQSQQQQQQLLAHAPKPAPMYAPQSSYQDTSALYHPVHYSESQAVPHSLHYTTVPASMNVVDSTYAPPHAFPTPPLQQGPSHPESPPESNYSEQYGQQDLADLLGSLKVNEAGTAPYLNNKMRSQGNEEEPAVEDADDYKSYLPPLTSGPGLKIRIPPELMPDDDTILHYFDLYFTNAHPYVPVLDKPAFYRQWQSNRETMSPLLLEAIFAIAGRLADEPGEGQQWLALATRHADSFMDVPRLSTLQALLIILKAREQAPKRGYYYRSWMSIVQCVQMAKDLGLDEHYADHEAGRPCDNSPSECLLKNRIWQTIFVCEVMIGSPQGRTDLQVEIDSVDFNVPRPIPNGDESEYHVSRNFTYLARVVRNVSRMGRAYGRLRKNKEWGIDPEFVQISPALDAWLAELPADMAVNYPPDGSAPWLPSPFVGNLHSYYYLTIILFNRPQLAFLSPNGVDGQWKHHMLVSYNAAKMLCRLQEAVMNSFGLLGLQCMQRGINFTIYAVLACIVLHLVALTSPDPDLNSEAREHFTRHMRILEKCMGAWPMPDMQKQVDSVREAFSADTRKPFVLKPSFPYGSPSTTHSSPPAPSYRSDLNRAGSMEHHQLDPQVQHSQVSYTSHPITPPVSTGAPDSKSDSPDVQSLVMMTSGHGTPSTAVQQTLSLAEAPAWNPSRIFDQWNTSFGTPPVQAPPSSVAPHASSLSVPSSGAAEVPSIQDIQAVHASMPSGSHQIPPQQYSAPVQTFVTPAMWQESVASVYEGGLKRSWDYDGSMSVKRR</sequence>
<evidence type="ECO:0000256" key="5">
    <source>
        <dbReference type="ARBA" id="ARBA00023125"/>
    </source>
</evidence>
<gene>
    <name evidence="10" type="ORF">QBC46DRAFT_372212</name>
</gene>
<dbReference type="PROSITE" id="PS50048">
    <property type="entry name" value="ZN2_CY6_FUNGAL_2"/>
    <property type="match status" value="1"/>
</dbReference>
<dbReference type="Gene3D" id="4.10.240.10">
    <property type="entry name" value="Zn(2)-C6 fungal-type DNA-binding domain"/>
    <property type="match status" value="1"/>
</dbReference>
<organism evidence="10 11">
    <name type="scientific">Diplogelasinospora grovesii</name>
    <dbReference type="NCBI Taxonomy" id="303347"/>
    <lineage>
        <taxon>Eukaryota</taxon>
        <taxon>Fungi</taxon>
        <taxon>Dikarya</taxon>
        <taxon>Ascomycota</taxon>
        <taxon>Pezizomycotina</taxon>
        <taxon>Sordariomycetes</taxon>
        <taxon>Sordariomycetidae</taxon>
        <taxon>Sordariales</taxon>
        <taxon>Diplogelasinosporaceae</taxon>
        <taxon>Diplogelasinospora</taxon>
    </lineage>
</organism>
<dbReference type="AlphaFoldDB" id="A0AAN6NGN8"/>
<protein>
    <recommendedName>
        <fullName evidence="9">Zn(2)-C6 fungal-type domain-containing protein</fullName>
    </recommendedName>
</protein>
<keyword evidence="7" id="KW-0539">Nucleus</keyword>
<keyword evidence="2" id="KW-0479">Metal-binding</keyword>
<dbReference type="PANTHER" id="PTHR31313">
    <property type="entry name" value="TY1 ENHANCER ACTIVATOR"/>
    <property type="match status" value="1"/>
</dbReference>
<dbReference type="InterPro" id="IPR007219">
    <property type="entry name" value="XnlR_reg_dom"/>
</dbReference>
<accession>A0AAN6NGN8</accession>
<feature type="region of interest" description="Disordered" evidence="8">
    <location>
        <begin position="119"/>
        <end position="155"/>
    </location>
</feature>
<comment type="caution">
    <text evidence="10">The sequence shown here is derived from an EMBL/GenBank/DDBJ whole genome shotgun (WGS) entry which is preliminary data.</text>
</comment>
<feature type="region of interest" description="Disordered" evidence="8">
    <location>
        <begin position="812"/>
        <end position="836"/>
    </location>
</feature>
<keyword evidence="11" id="KW-1185">Reference proteome</keyword>
<feature type="compositionally biased region" description="Low complexity" evidence="8">
    <location>
        <begin position="131"/>
        <end position="140"/>
    </location>
</feature>
<evidence type="ECO:0000256" key="3">
    <source>
        <dbReference type="ARBA" id="ARBA00022833"/>
    </source>
</evidence>
<dbReference type="SUPFAM" id="SSF57701">
    <property type="entry name" value="Zn2/Cys6 DNA-binding domain"/>
    <property type="match status" value="1"/>
</dbReference>
<keyword evidence="5" id="KW-0238">DNA-binding</keyword>
<dbReference type="Pfam" id="PF04082">
    <property type="entry name" value="Fungal_trans"/>
    <property type="match status" value="1"/>
</dbReference>
<dbReference type="PANTHER" id="PTHR31313:SF79">
    <property type="entry name" value="C6 FINGER DOMAIN-CONTAINING PROTEIN"/>
    <property type="match status" value="1"/>
</dbReference>
<dbReference type="InterPro" id="IPR051615">
    <property type="entry name" value="Transcr_Regulatory_Elem"/>
</dbReference>
<feature type="compositionally biased region" description="Low complexity" evidence="8">
    <location>
        <begin position="819"/>
        <end position="836"/>
    </location>
</feature>
<evidence type="ECO:0000256" key="4">
    <source>
        <dbReference type="ARBA" id="ARBA00023015"/>
    </source>
</evidence>
<reference evidence="11" key="1">
    <citation type="journal article" date="2023" name="Mol. Phylogenet. Evol.">
        <title>Genome-scale phylogeny and comparative genomics of the fungal order Sordariales.</title>
        <authorList>
            <person name="Hensen N."/>
            <person name="Bonometti L."/>
            <person name="Westerberg I."/>
            <person name="Brannstrom I.O."/>
            <person name="Guillou S."/>
            <person name="Cros-Aarteil S."/>
            <person name="Calhoun S."/>
            <person name="Haridas S."/>
            <person name="Kuo A."/>
            <person name="Mondo S."/>
            <person name="Pangilinan J."/>
            <person name="Riley R."/>
            <person name="LaButti K."/>
            <person name="Andreopoulos B."/>
            <person name="Lipzen A."/>
            <person name="Chen C."/>
            <person name="Yan M."/>
            <person name="Daum C."/>
            <person name="Ng V."/>
            <person name="Clum A."/>
            <person name="Steindorff A."/>
            <person name="Ohm R.A."/>
            <person name="Martin F."/>
            <person name="Silar P."/>
            <person name="Natvig D.O."/>
            <person name="Lalanne C."/>
            <person name="Gautier V."/>
            <person name="Ament-Velasquez S.L."/>
            <person name="Kruys A."/>
            <person name="Hutchinson M.I."/>
            <person name="Powell A.J."/>
            <person name="Barry K."/>
            <person name="Miller A.N."/>
            <person name="Grigoriev I.V."/>
            <person name="Debuchy R."/>
            <person name="Gladieux P."/>
            <person name="Hiltunen Thoren M."/>
            <person name="Johannesson H."/>
        </authorList>
    </citation>
    <scope>NUCLEOTIDE SEQUENCE [LARGE SCALE GENOMIC DNA]</scope>
    <source>
        <strain evidence="11">CBS 340.73</strain>
    </source>
</reference>
<proteinExistence type="predicted"/>
<evidence type="ECO:0000256" key="8">
    <source>
        <dbReference type="SAM" id="MobiDB-lite"/>
    </source>
</evidence>
<comment type="subcellular location">
    <subcellularLocation>
        <location evidence="1">Nucleus</location>
    </subcellularLocation>
</comment>
<feature type="region of interest" description="Disordered" evidence="8">
    <location>
        <begin position="196"/>
        <end position="224"/>
    </location>
</feature>
<keyword evidence="4" id="KW-0805">Transcription regulation</keyword>
<evidence type="ECO:0000256" key="7">
    <source>
        <dbReference type="ARBA" id="ARBA00023242"/>
    </source>
</evidence>
<evidence type="ECO:0000256" key="1">
    <source>
        <dbReference type="ARBA" id="ARBA00004123"/>
    </source>
</evidence>
<dbReference type="Pfam" id="PF00172">
    <property type="entry name" value="Zn_clus"/>
    <property type="match status" value="1"/>
</dbReference>
<dbReference type="CDD" id="cd00067">
    <property type="entry name" value="GAL4"/>
    <property type="match status" value="1"/>
</dbReference>
<feature type="region of interest" description="Disordered" evidence="8">
    <location>
        <begin position="1"/>
        <end position="22"/>
    </location>
</feature>
<feature type="compositionally biased region" description="Low complexity" evidence="8">
    <location>
        <begin position="704"/>
        <end position="714"/>
    </location>
</feature>
<name>A0AAN6NGN8_9PEZI</name>
<dbReference type="EMBL" id="MU853755">
    <property type="protein sequence ID" value="KAK3945429.1"/>
    <property type="molecule type" value="Genomic_DNA"/>
</dbReference>
<dbReference type="PROSITE" id="PS00463">
    <property type="entry name" value="ZN2_CY6_FUNGAL_1"/>
    <property type="match status" value="1"/>
</dbReference>
<dbReference type="InterPro" id="IPR036864">
    <property type="entry name" value="Zn2-C6_fun-type_DNA-bd_sf"/>
</dbReference>
<dbReference type="CDD" id="cd12148">
    <property type="entry name" value="fungal_TF_MHR"/>
    <property type="match status" value="1"/>
</dbReference>
<evidence type="ECO:0000256" key="2">
    <source>
        <dbReference type="ARBA" id="ARBA00022723"/>
    </source>
</evidence>
<dbReference type="GO" id="GO:0006351">
    <property type="term" value="P:DNA-templated transcription"/>
    <property type="evidence" value="ECO:0007669"/>
    <property type="project" value="InterPro"/>
</dbReference>
<evidence type="ECO:0000313" key="10">
    <source>
        <dbReference type="EMBL" id="KAK3945429.1"/>
    </source>
</evidence>
<dbReference type="Proteomes" id="UP001303473">
    <property type="component" value="Unassembled WGS sequence"/>
</dbReference>
<evidence type="ECO:0000313" key="11">
    <source>
        <dbReference type="Proteomes" id="UP001303473"/>
    </source>
</evidence>
<keyword evidence="6" id="KW-0804">Transcription</keyword>
<dbReference type="GO" id="GO:0005634">
    <property type="term" value="C:nucleus"/>
    <property type="evidence" value="ECO:0007669"/>
    <property type="project" value="UniProtKB-SubCell"/>
</dbReference>
<dbReference type="GO" id="GO:0000981">
    <property type="term" value="F:DNA-binding transcription factor activity, RNA polymerase II-specific"/>
    <property type="evidence" value="ECO:0007669"/>
    <property type="project" value="InterPro"/>
</dbReference>
<keyword evidence="3" id="KW-0862">Zinc</keyword>
<evidence type="ECO:0000256" key="6">
    <source>
        <dbReference type="ARBA" id="ARBA00023163"/>
    </source>
</evidence>
<dbReference type="GO" id="GO:0008270">
    <property type="term" value="F:zinc ion binding"/>
    <property type="evidence" value="ECO:0007669"/>
    <property type="project" value="InterPro"/>
</dbReference>
<feature type="compositionally biased region" description="Polar residues" evidence="8">
    <location>
        <begin position="13"/>
        <end position="22"/>
    </location>
</feature>
<dbReference type="InterPro" id="IPR001138">
    <property type="entry name" value="Zn2Cys6_DnaBD"/>
</dbReference>
<feature type="region of interest" description="Disordered" evidence="8">
    <location>
        <begin position="700"/>
        <end position="769"/>
    </location>
</feature>
<feature type="compositionally biased region" description="Polar residues" evidence="8">
    <location>
        <begin position="737"/>
        <end position="750"/>
    </location>
</feature>
<feature type="domain" description="Zn(2)-C6 fungal-type" evidence="9">
    <location>
        <begin position="58"/>
        <end position="91"/>
    </location>
</feature>
<dbReference type="SMART" id="SM00066">
    <property type="entry name" value="GAL4"/>
    <property type="match status" value="1"/>
</dbReference>
<dbReference type="GO" id="GO:0003677">
    <property type="term" value="F:DNA binding"/>
    <property type="evidence" value="ECO:0007669"/>
    <property type="project" value="UniProtKB-KW"/>
</dbReference>